<accession>A0A7Z7VXR4</accession>
<reference evidence="3" key="1">
    <citation type="submission" date="2018-06" db="EMBL/GenBank/DDBJ databases">
        <authorList>
            <consortium name="Pathogen Informatics"/>
            <person name="Doyle S."/>
        </authorList>
    </citation>
    <scope>NUCLEOTIDE SEQUENCE [LARGE SCALE GENOMIC DNA]</scope>
    <source>
        <strain evidence="3">NCTC12218</strain>
    </source>
</reference>
<proteinExistence type="predicted"/>
<keyword evidence="1" id="KW-0812">Transmembrane</keyword>
<keyword evidence="1" id="KW-0472">Membrane</keyword>
<gene>
    <name evidence="3" type="primary">fmtA_2</name>
    <name evidence="3" type="ORF">NCTC12218_02045</name>
</gene>
<organism evidence="3">
    <name type="scientific">Staphylococcus schleiferi</name>
    <dbReference type="NCBI Taxonomy" id="1295"/>
    <lineage>
        <taxon>Bacteria</taxon>
        <taxon>Bacillati</taxon>
        <taxon>Bacillota</taxon>
        <taxon>Bacilli</taxon>
        <taxon>Bacillales</taxon>
        <taxon>Staphylococcaceae</taxon>
        <taxon>Staphylococcus</taxon>
    </lineage>
</organism>
<keyword evidence="1" id="KW-1133">Transmembrane helix</keyword>
<name>A0A7Z7VXR4_STASC</name>
<dbReference type="Proteomes" id="UP000264146">
    <property type="component" value="Chromosome"/>
</dbReference>
<dbReference type="AlphaFoldDB" id="A0A7Z7VXR4"/>
<evidence type="ECO:0000313" key="3">
    <source>
        <dbReference type="EMBL" id="SUM89893.1"/>
    </source>
</evidence>
<reference evidence="2 4" key="2">
    <citation type="submission" date="2020-11" db="EMBL/GenBank/DDBJ databases">
        <authorList>
            <consortium name="Pathogen Informatics"/>
        </authorList>
    </citation>
    <scope>NUCLEOTIDE SEQUENCE [LARGE SCALE GENOMIC DNA]</scope>
    <source>
        <strain evidence="2 4">NCTC12218</strain>
    </source>
</reference>
<sequence>MNKKNKSLLVNVFVCFVALVILIGSLSLYRYFKKQHEQELTNFQASQQEKKKNSIENMDHIPRLKTVLDQKNLNYTQIDQYLKNVQFNGSIAVFEKW</sequence>
<dbReference type="EMBL" id="UHEF01000001">
    <property type="protein sequence ID" value="SUM89893.1"/>
    <property type="molecule type" value="Genomic_DNA"/>
</dbReference>
<protein>
    <submittedName>
        <fullName evidence="3">Autolysis and methicillin resistant-related protein</fullName>
    </submittedName>
</protein>
<feature type="transmembrane region" description="Helical" evidence="1">
    <location>
        <begin position="12"/>
        <end position="32"/>
    </location>
</feature>
<dbReference type="EMBL" id="LR962863">
    <property type="protein sequence ID" value="CAD7360373.1"/>
    <property type="molecule type" value="Genomic_DNA"/>
</dbReference>
<evidence type="ECO:0000313" key="4">
    <source>
        <dbReference type="Proteomes" id="UP000264146"/>
    </source>
</evidence>
<evidence type="ECO:0000256" key="1">
    <source>
        <dbReference type="SAM" id="Phobius"/>
    </source>
</evidence>
<evidence type="ECO:0000313" key="2">
    <source>
        <dbReference type="EMBL" id="CAD7360373.1"/>
    </source>
</evidence>